<evidence type="ECO:0000313" key="1">
    <source>
        <dbReference type="EMBL" id="DAF53666.1"/>
    </source>
</evidence>
<organism evidence="1">
    <name type="scientific">Siphoviridae sp. ctMRT7</name>
    <dbReference type="NCBI Taxonomy" id="2827855"/>
    <lineage>
        <taxon>Viruses</taxon>
        <taxon>Duplodnaviria</taxon>
        <taxon>Heunggongvirae</taxon>
        <taxon>Uroviricota</taxon>
        <taxon>Caudoviricetes</taxon>
    </lineage>
</organism>
<protein>
    <submittedName>
        <fullName evidence="1">Uncharacterized protein</fullName>
    </submittedName>
</protein>
<proteinExistence type="predicted"/>
<name>A0A8S5SSX0_9CAUD</name>
<dbReference type="EMBL" id="BK032661">
    <property type="protein sequence ID" value="DAF53666.1"/>
    <property type="molecule type" value="Genomic_DNA"/>
</dbReference>
<accession>A0A8S5SSX0</accession>
<reference evidence="1" key="1">
    <citation type="journal article" date="2021" name="Proc. Natl. Acad. Sci. U.S.A.">
        <title>A Catalog of Tens of Thousands of Viruses from Human Metagenomes Reveals Hidden Associations with Chronic Diseases.</title>
        <authorList>
            <person name="Tisza M.J."/>
            <person name="Buck C.B."/>
        </authorList>
    </citation>
    <scope>NUCLEOTIDE SEQUENCE</scope>
    <source>
        <strain evidence="1">CtMRT7</strain>
    </source>
</reference>
<sequence length="36" mass="4265">MQNPAFCDIIRKIERRSFKARNSLFACAFVPITYAW</sequence>